<proteinExistence type="predicted"/>
<dbReference type="AlphaFoldDB" id="A0A8K1G1X7"/>
<accession>A0A8K1G1X7</accession>
<name>A0A8K1G1X7_9PASS</name>
<feature type="region of interest" description="Disordered" evidence="1">
    <location>
        <begin position="78"/>
        <end position="143"/>
    </location>
</feature>
<feature type="compositionally biased region" description="Acidic residues" evidence="1">
    <location>
        <begin position="134"/>
        <end position="143"/>
    </location>
</feature>
<protein>
    <submittedName>
        <fullName evidence="2">Uncharacterized protein</fullName>
    </submittedName>
</protein>
<reference evidence="2" key="1">
    <citation type="submission" date="2019-04" db="EMBL/GenBank/DDBJ databases">
        <title>Genome assembly of Zosterops borbonicus 15179.</title>
        <authorList>
            <person name="Leroy T."/>
            <person name="Anselmetti Y."/>
            <person name="Tilak M.-K."/>
            <person name="Nabholz B."/>
        </authorList>
    </citation>
    <scope>NUCLEOTIDE SEQUENCE</scope>
    <source>
        <strain evidence="2">HGM_15179</strain>
        <tissue evidence="2">Muscle</tissue>
    </source>
</reference>
<keyword evidence="3" id="KW-1185">Reference proteome</keyword>
<evidence type="ECO:0000256" key="1">
    <source>
        <dbReference type="SAM" id="MobiDB-lite"/>
    </source>
</evidence>
<dbReference type="Proteomes" id="UP000796761">
    <property type="component" value="Unassembled WGS sequence"/>
</dbReference>
<comment type="caution">
    <text evidence="2">The sequence shown here is derived from an EMBL/GenBank/DDBJ whole genome shotgun (WGS) entry which is preliminary data.</text>
</comment>
<dbReference type="EMBL" id="SWJQ01000911">
    <property type="protein sequence ID" value="TRZ10208.1"/>
    <property type="molecule type" value="Genomic_DNA"/>
</dbReference>
<organism evidence="2 3">
    <name type="scientific">Zosterops borbonicus</name>
    <dbReference type="NCBI Taxonomy" id="364589"/>
    <lineage>
        <taxon>Eukaryota</taxon>
        <taxon>Metazoa</taxon>
        <taxon>Chordata</taxon>
        <taxon>Craniata</taxon>
        <taxon>Vertebrata</taxon>
        <taxon>Euteleostomi</taxon>
        <taxon>Archelosauria</taxon>
        <taxon>Archosauria</taxon>
        <taxon>Dinosauria</taxon>
        <taxon>Saurischia</taxon>
        <taxon>Theropoda</taxon>
        <taxon>Coelurosauria</taxon>
        <taxon>Aves</taxon>
        <taxon>Neognathae</taxon>
        <taxon>Neoaves</taxon>
        <taxon>Telluraves</taxon>
        <taxon>Australaves</taxon>
        <taxon>Passeriformes</taxon>
        <taxon>Sylvioidea</taxon>
        <taxon>Zosteropidae</taxon>
        <taxon>Zosterops</taxon>
    </lineage>
</organism>
<evidence type="ECO:0000313" key="2">
    <source>
        <dbReference type="EMBL" id="TRZ10208.1"/>
    </source>
</evidence>
<gene>
    <name evidence="2" type="ORF">HGM15179_016898</name>
</gene>
<feature type="region of interest" description="Disordered" evidence="1">
    <location>
        <begin position="1"/>
        <end position="44"/>
    </location>
</feature>
<evidence type="ECO:0000313" key="3">
    <source>
        <dbReference type="Proteomes" id="UP000796761"/>
    </source>
</evidence>
<feature type="compositionally biased region" description="Polar residues" evidence="1">
    <location>
        <begin position="1"/>
        <end position="11"/>
    </location>
</feature>
<sequence>MWPTQSVQQAVATGPKATLRDTYPPSAAIPPTPSRSSEARAAADELKAAAGSALFILKEQRGTAGHKRVFPCCRGSQDARFPSVSDDVPTEADAVGSRGSARRPLQGRDGFPSSAGAVRKALTPVSVKHTGQDSEVDDASSNP</sequence>